<evidence type="ECO:0000256" key="8">
    <source>
        <dbReference type="ARBA" id="ARBA00022917"/>
    </source>
</evidence>
<evidence type="ECO:0000256" key="3">
    <source>
        <dbReference type="ARBA" id="ARBA00013819"/>
    </source>
</evidence>
<reference evidence="11" key="1">
    <citation type="submission" date="2021-01" db="UniProtKB">
        <authorList>
            <consortium name="EnsemblMetazoa"/>
        </authorList>
    </citation>
    <scope>IDENTIFICATION</scope>
</reference>
<dbReference type="InParanoid" id="A0A7M7JSE1"/>
<name>A0A7M7JSE1_VARDE</name>
<dbReference type="OrthoDB" id="2194683at2759"/>
<dbReference type="OMA" id="RCCAYSP"/>
<feature type="region of interest" description="Disordered" evidence="9">
    <location>
        <begin position="518"/>
        <end position="545"/>
    </location>
</feature>
<dbReference type="Proteomes" id="UP000594260">
    <property type="component" value="Unplaced"/>
</dbReference>
<dbReference type="KEGG" id="vde:111248426"/>
<evidence type="ECO:0000313" key="12">
    <source>
        <dbReference type="Proteomes" id="UP000594260"/>
    </source>
</evidence>
<dbReference type="PANTHER" id="PTHR13227:SF0">
    <property type="entry name" value="EUKARYOTIC TRANSLATION INITIATION FACTOR 2A"/>
    <property type="match status" value="1"/>
</dbReference>
<sequence>MAVDDVRLVFACGNRGLLVYSINDKSQAIFKEKLDDDCKFMDQSEDGKMLAYASRKGIHLVEVPSLKRLQTLPFEKVQGIQFSPRATFLNILTAFLCKPNEQPMPNVFIVNCTTGETVHSYVQRRQTGWEPHWFADEAYLARPYNNTVLLYEPTDLSKHVKQVNIKRVTDIRLSPSVSRKFFACYVPASGKGEPAFCRIYNIDISSDPVASKSFFTCDNVTFKWNAKGTDLLILAANEVDKSNTSYYGDQALHYANVEGDSCIVQLKKKGPIYHTEWCTDTFCVVYGFMPAKATIFNLKCSPIWDIEEGPRNLAYFNPQGNILLTAGFGNLQGTVETWDVEQKKRISIMEIPDTTHLEFSVDGMHFLTATLSPRLRVNNGFKVWHYSGALKSEIASSKDGNESFDELWQICLSKESTNKYAKPTIVFKKVEGIRQSTPKASKQAYRPPGVRALEEAKKEENRKNKNRKKSKTAKPSEPPVGNPVIDFGFSKLDEDDRKATAIKKKLSQIYVLKQRLAEGESLDPEQMEKISKEKELSDELKRLEL</sequence>
<evidence type="ECO:0000256" key="6">
    <source>
        <dbReference type="ARBA" id="ARBA00022737"/>
    </source>
</evidence>
<dbReference type="GO" id="GO:0003729">
    <property type="term" value="F:mRNA binding"/>
    <property type="evidence" value="ECO:0007669"/>
    <property type="project" value="TreeGrafter"/>
</dbReference>
<protein>
    <recommendedName>
        <fullName evidence="3">Eukaryotic translation initiation factor 2A</fullName>
    </recommendedName>
</protein>
<dbReference type="GO" id="GO:0003743">
    <property type="term" value="F:translation initiation factor activity"/>
    <property type="evidence" value="ECO:0007669"/>
    <property type="project" value="UniProtKB-KW"/>
</dbReference>
<feature type="domain" description="Translation initiation factor beta propellor-like" evidence="10">
    <location>
        <begin position="212"/>
        <end position="394"/>
    </location>
</feature>
<evidence type="ECO:0000256" key="7">
    <source>
        <dbReference type="ARBA" id="ARBA00022845"/>
    </source>
</evidence>
<evidence type="ECO:0000256" key="9">
    <source>
        <dbReference type="SAM" id="MobiDB-lite"/>
    </source>
</evidence>
<keyword evidence="7" id="KW-0810">Translation regulation</keyword>
<dbReference type="RefSeq" id="XP_022656498.1">
    <property type="nucleotide sequence ID" value="XM_022800763.1"/>
</dbReference>
<dbReference type="CTD" id="83939"/>
<dbReference type="EnsemblMetazoa" id="XM_022800763">
    <property type="protein sequence ID" value="XP_022656498"/>
    <property type="gene ID" value="LOC111248426"/>
</dbReference>
<dbReference type="InterPro" id="IPR036322">
    <property type="entry name" value="WD40_repeat_dom_sf"/>
</dbReference>
<keyword evidence="8" id="KW-0648">Protein biosynthesis</keyword>
<organism evidence="11 12">
    <name type="scientific">Varroa destructor</name>
    <name type="common">Honeybee mite</name>
    <dbReference type="NCBI Taxonomy" id="109461"/>
    <lineage>
        <taxon>Eukaryota</taxon>
        <taxon>Metazoa</taxon>
        <taxon>Ecdysozoa</taxon>
        <taxon>Arthropoda</taxon>
        <taxon>Chelicerata</taxon>
        <taxon>Arachnida</taxon>
        <taxon>Acari</taxon>
        <taxon>Parasitiformes</taxon>
        <taxon>Mesostigmata</taxon>
        <taxon>Gamasina</taxon>
        <taxon>Dermanyssoidea</taxon>
        <taxon>Varroidae</taxon>
        <taxon>Varroa</taxon>
    </lineage>
</organism>
<dbReference type="Pfam" id="PF08662">
    <property type="entry name" value="eIF2A"/>
    <property type="match status" value="1"/>
</dbReference>
<keyword evidence="5" id="KW-0853">WD repeat</keyword>
<dbReference type="GO" id="GO:0000049">
    <property type="term" value="F:tRNA binding"/>
    <property type="evidence" value="ECO:0007669"/>
    <property type="project" value="TreeGrafter"/>
</dbReference>
<keyword evidence="4" id="KW-0396">Initiation factor</keyword>
<dbReference type="InterPro" id="IPR013979">
    <property type="entry name" value="TIF_beta_prop-like"/>
</dbReference>
<evidence type="ECO:0000256" key="1">
    <source>
        <dbReference type="ARBA" id="ARBA00003993"/>
    </source>
</evidence>
<proteinExistence type="inferred from homology"/>
<keyword evidence="6" id="KW-0677">Repeat</keyword>
<dbReference type="SUPFAM" id="SSF50978">
    <property type="entry name" value="WD40 repeat-like"/>
    <property type="match status" value="1"/>
</dbReference>
<comment type="similarity">
    <text evidence="2">Belongs to the WD repeat EIF2A family.</text>
</comment>
<dbReference type="GO" id="GO:0006417">
    <property type="term" value="P:regulation of translation"/>
    <property type="evidence" value="ECO:0007669"/>
    <property type="project" value="UniProtKB-KW"/>
</dbReference>
<dbReference type="AlphaFoldDB" id="A0A7M7JSE1"/>
<evidence type="ECO:0000256" key="5">
    <source>
        <dbReference type="ARBA" id="ARBA00022574"/>
    </source>
</evidence>
<evidence type="ECO:0000313" key="11">
    <source>
        <dbReference type="EnsemblMetazoa" id="XP_022656498"/>
    </source>
</evidence>
<dbReference type="FunCoup" id="A0A7M7JSE1">
    <property type="interactions" value="2170"/>
</dbReference>
<comment type="function">
    <text evidence="1">Functions in the early steps of protein synthesis of a small number of specific mRNAs. Acts by directing the binding of methionyl-tRNAi to 40S ribosomal subunits. In contrast to the eIF-2 complex, it binds methionyl-tRNAi to 40S subunits in a codon-dependent manner, whereas the eIF-2 complex binds methionyl-tRNAi to 40S subunits in a GTP-dependent manner.</text>
</comment>
<evidence type="ECO:0000259" key="10">
    <source>
        <dbReference type="Pfam" id="PF08662"/>
    </source>
</evidence>
<feature type="compositionally biased region" description="Basic and acidic residues" evidence="9">
    <location>
        <begin position="526"/>
        <end position="545"/>
    </location>
</feature>
<evidence type="ECO:0000256" key="4">
    <source>
        <dbReference type="ARBA" id="ARBA00022540"/>
    </source>
</evidence>
<dbReference type="GO" id="GO:0043022">
    <property type="term" value="F:ribosome binding"/>
    <property type="evidence" value="ECO:0007669"/>
    <property type="project" value="TreeGrafter"/>
</dbReference>
<dbReference type="InterPro" id="IPR015943">
    <property type="entry name" value="WD40/YVTN_repeat-like_dom_sf"/>
</dbReference>
<dbReference type="PANTHER" id="PTHR13227">
    <property type="entry name" value="EUKARYOTIC TRANSLATION INITIATION FACTOR 2A"/>
    <property type="match status" value="1"/>
</dbReference>
<dbReference type="GO" id="GO:0022627">
    <property type="term" value="C:cytosolic small ribosomal subunit"/>
    <property type="evidence" value="ECO:0007669"/>
    <property type="project" value="TreeGrafter"/>
</dbReference>
<dbReference type="InterPro" id="IPR011387">
    <property type="entry name" value="TIF2A"/>
</dbReference>
<feature type="compositionally biased region" description="Basic and acidic residues" evidence="9">
    <location>
        <begin position="452"/>
        <end position="463"/>
    </location>
</feature>
<dbReference type="GeneID" id="111248426"/>
<feature type="region of interest" description="Disordered" evidence="9">
    <location>
        <begin position="437"/>
        <end position="488"/>
    </location>
</feature>
<evidence type="ECO:0000256" key="2">
    <source>
        <dbReference type="ARBA" id="ARBA00009573"/>
    </source>
</evidence>
<accession>A0A7M7JSE1</accession>
<keyword evidence="12" id="KW-1185">Reference proteome</keyword>
<dbReference type="Gene3D" id="2.130.10.10">
    <property type="entry name" value="YVTN repeat-like/Quinoprotein amine dehydrogenase"/>
    <property type="match status" value="1"/>
</dbReference>